<dbReference type="SUPFAM" id="SSF52283">
    <property type="entry name" value="Formate/glycerate dehydrogenase catalytic domain-like"/>
    <property type="match status" value="1"/>
</dbReference>
<name>A0AAC8UXJ4_9LACO</name>
<organism evidence="4 5">
    <name type="scientific">Levilactobacillus koreensis</name>
    <dbReference type="NCBI Taxonomy" id="637971"/>
    <lineage>
        <taxon>Bacteria</taxon>
        <taxon>Bacillati</taxon>
        <taxon>Bacillota</taxon>
        <taxon>Bacilli</taxon>
        <taxon>Lactobacillales</taxon>
        <taxon>Lactobacillaceae</taxon>
        <taxon>Levilactobacillus</taxon>
    </lineage>
</organism>
<dbReference type="SUPFAM" id="SSF51735">
    <property type="entry name" value="NAD(P)-binding Rossmann-fold domains"/>
    <property type="match status" value="1"/>
</dbReference>
<dbReference type="GO" id="GO:0051287">
    <property type="term" value="F:NAD binding"/>
    <property type="evidence" value="ECO:0007669"/>
    <property type="project" value="InterPro"/>
</dbReference>
<keyword evidence="1" id="KW-0560">Oxidoreductase</keyword>
<dbReference type="PANTHER" id="PTHR43333:SF1">
    <property type="entry name" value="D-ISOMER SPECIFIC 2-HYDROXYACID DEHYDROGENASE NAD-BINDING DOMAIN-CONTAINING PROTEIN"/>
    <property type="match status" value="1"/>
</dbReference>
<evidence type="ECO:0000256" key="2">
    <source>
        <dbReference type="ARBA" id="ARBA00023027"/>
    </source>
</evidence>
<dbReference type="RefSeq" id="WP_048735654.1">
    <property type="nucleotide sequence ID" value="NZ_CP012033.1"/>
</dbReference>
<dbReference type="GO" id="GO:0016616">
    <property type="term" value="F:oxidoreductase activity, acting on the CH-OH group of donors, NAD or NADP as acceptor"/>
    <property type="evidence" value="ECO:0007669"/>
    <property type="project" value="InterPro"/>
</dbReference>
<accession>A0AAC8UXJ4</accession>
<sequence length="315" mass="34423">MTERILTFQALNPDQAKQIEALGAEVVPFEKMAETSGITAIFGWSRKHGLNVLQDPHNAVKWIQTVSAGVDYLPLDYIKNHGIKLSNAVGVYSPAIAESTIGYLLYFLRGFNDAVKNQAGHFWQPPERNDLALLASQKVVIYGTGSIGQDIAELLNGFGNYPYGVNRSGRAVAGFAGTVAQKDDAGLIKDADVIINAMPSTPETVDYFNEAYFNQLNGVRIFVNVGRGTSVDEQALVNALRNKHVLNAALDVFNTEPLPKDSALWELSNVLITPHQTGFAVENTAPIFDFLADNLKSLQETGELRRNVVDPARGY</sequence>
<gene>
    <name evidence="4" type="ORF">ABN16_10335</name>
</gene>
<dbReference type="AlphaFoldDB" id="A0AAC8UXJ4"/>
<dbReference type="Proteomes" id="UP000036000">
    <property type="component" value="Chromosome"/>
</dbReference>
<dbReference type="KEGG" id="lko:ABN16_10335"/>
<dbReference type="Pfam" id="PF02826">
    <property type="entry name" value="2-Hacid_dh_C"/>
    <property type="match status" value="1"/>
</dbReference>
<evidence type="ECO:0000313" key="4">
    <source>
        <dbReference type="EMBL" id="AKP65359.1"/>
    </source>
</evidence>
<evidence type="ECO:0000256" key="1">
    <source>
        <dbReference type="ARBA" id="ARBA00023002"/>
    </source>
</evidence>
<protein>
    <submittedName>
        <fullName evidence="4">Phosphoglycerate dehydrogenase</fullName>
    </submittedName>
</protein>
<evidence type="ECO:0000259" key="3">
    <source>
        <dbReference type="Pfam" id="PF02826"/>
    </source>
</evidence>
<feature type="domain" description="D-isomer specific 2-hydroxyacid dehydrogenase NAD-binding" evidence="3">
    <location>
        <begin position="102"/>
        <end position="276"/>
    </location>
</feature>
<keyword evidence="2" id="KW-0520">NAD</keyword>
<keyword evidence="5" id="KW-1185">Reference proteome</keyword>
<reference evidence="4 5" key="1">
    <citation type="submission" date="2015-07" db="EMBL/GenBank/DDBJ databases">
        <title>Lactobacillus korensis/26-25/ whole genome sequencing.</title>
        <authorList>
            <person name="Kim M.K."/>
            <person name="Im W.-T."/>
            <person name="Srinivasan S."/>
            <person name="Lee J.-J."/>
        </authorList>
    </citation>
    <scope>NUCLEOTIDE SEQUENCE [LARGE SCALE GENOMIC DNA]</scope>
    <source>
        <strain evidence="4 5">26-25</strain>
    </source>
</reference>
<proteinExistence type="predicted"/>
<dbReference type="Gene3D" id="3.40.50.720">
    <property type="entry name" value="NAD(P)-binding Rossmann-like Domain"/>
    <property type="match status" value="2"/>
</dbReference>
<dbReference type="PANTHER" id="PTHR43333">
    <property type="entry name" value="2-HACID_DH_C DOMAIN-CONTAINING PROTEIN"/>
    <property type="match status" value="1"/>
</dbReference>
<evidence type="ECO:0000313" key="5">
    <source>
        <dbReference type="Proteomes" id="UP000036000"/>
    </source>
</evidence>
<dbReference type="InterPro" id="IPR006140">
    <property type="entry name" value="D-isomer_DH_NAD-bd"/>
</dbReference>
<dbReference type="EMBL" id="CP012033">
    <property type="protein sequence ID" value="AKP65359.1"/>
    <property type="molecule type" value="Genomic_DNA"/>
</dbReference>
<dbReference type="InterPro" id="IPR036291">
    <property type="entry name" value="NAD(P)-bd_dom_sf"/>
</dbReference>